<sequence length="473" mass="53482">MSRLVVVSNRVADPRKTAAGGLAVALAEVLNNTGGMWFGWSGKTIEPGEPGPHAQERPLHTHQAGPVKLVTMDLDRQDYDAYYGGYSNGVLWPVFHYRLDLADFDPAYITGYRKANQLFAQKLRPLLRDDDIIWIHDYHLIPLAAELRALGCTQRIGFFLHIPLPPPLILAAIPGHDWLIRALFAYDLVGFQSNADHEHFCRYVQAEAHAQDLGRGRWRAFNRTVQAGAFPIGIDVDEFVALGQASEGREMYERMTREYSRRQLLVGVDRLDYSKGLPHRMQAFRSLLQNFPENRRVATLIQIASPSREEVDAYTDILHEIESLCGSINGNYGELDWMPVRYMHRNVARPRLPGLYRASRVALVTPLRDGMNLVAKEFVVAQDPADPGVLVLSRFAGAAEQLKEALLVNPYDIEATANAINLALHMPIEERRTRHQALLATIRRCDVHWWCNTFLETLAHTQAEVSGTPWLRL</sequence>
<evidence type="ECO:0000256" key="6">
    <source>
        <dbReference type="ARBA" id="ARBA00022676"/>
    </source>
</evidence>
<comment type="subunit">
    <text evidence="3 9">Homotetramer.</text>
</comment>
<dbReference type="UniPathway" id="UPA00299"/>
<comment type="pathway">
    <text evidence="1 9">Glycan biosynthesis; trehalose biosynthesis.</text>
</comment>
<organism evidence="10 11">
    <name type="scientific">Caenimonas koreensis DSM 17982</name>
    <dbReference type="NCBI Taxonomy" id="1121255"/>
    <lineage>
        <taxon>Bacteria</taxon>
        <taxon>Pseudomonadati</taxon>
        <taxon>Pseudomonadota</taxon>
        <taxon>Betaproteobacteria</taxon>
        <taxon>Burkholderiales</taxon>
        <taxon>Comamonadaceae</taxon>
        <taxon>Caenimonas</taxon>
    </lineage>
</organism>
<comment type="similarity">
    <text evidence="2 9">Belongs to the glycosyltransferase 20 family.</text>
</comment>
<gene>
    <name evidence="10" type="primary">otsA</name>
    <name evidence="10" type="ORF">GHT07_15685</name>
</gene>
<accession>A0A844BE32</accession>
<evidence type="ECO:0000256" key="9">
    <source>
        <dbReference type="RuleBase" id="RU362045"/>
    </source>
</evidence>
<dbReference type="GO" id="GO:0003825">
    <property type="term" value="F:alpha,alpha-trehalose-phosphate synthase (UDP-forming) activity"/>
    <property type="evidence" value="ECO:0007669"/>
    <property type="project" value="UniProtKB-UniRule"/>
</dbReference>
<comment type="function">
    <text evidence="9">Probably involved in the osmoprotection via the biosynthesis of trehalose. Catalyzes the transfer of glucose from UDP-alpha-D-glucose (UDP-Glc) to D-glucose 6-phosphate (Glc-6-P) to form trehalose-6-phosphate. Acts with retention of the anomeric configuration of the UDP-sugar donor.</text>
</comment>
<keyword evidence="7 9" id="KW-0808">Transferase</keyword>
<comment type="catalytic activity">
    <reaction evidence="8 9">
        <text>D-glucose 6-phosphate + UDP-alpha-D-glucose = alpha,alpha-trehalose 6-phosphate + UDP + H(+)</text>
        <dbReference type="Rhea" id="RHEA:18889"/>
        <dbReference type="ChEBI" id="CHEBI:15378"/>
        <dbReference type="ChEBI" id="CHEBI:58223"/>
        <dbReference type="ChEBI" id="CHEBI:58429"/>
        <dbReference type="ChEBI" id="CHEBI:58885"/>
        <dbReference type="ChEBI" id="CHEBI:61548"/>
        <dbReference type="EC" id="2.4.1.15"/>
    </reaction>
</comment>
<dbReference type="SUPFAM" id="SSF53756">
    <property type="entry name" value="UDP-Glycosyltransferase/glycogen phosphorylase"/>
    <property type="match status" value="1"/>
</dbReference>
<dbReference type="Gene3D" id="3.40.50.2000">
    <property type="entry name" value="Glycogen Phosphorylase B"/>
    <property type="match status" value="2"/>
</dbReference>
<dbReference type="NCBIfam" id="TIGR02400">
    <property type="entry name" value="trehalose_OtsA"/>
    <property type="match status" value="1"/>
</dbReference>
<evidence type="ECO:0000256" key="5">
    <source>
        <dbReference type="ARBA" id="ARBA00018539"/>
    </source>
</evidence>
<dbReference type="Proteomes" id="UP000487350">
    <property type="component" value="Unassembled WGS sequence"/>
</dbReference>
<evidence type="ECO:0000313" key="11">
    <source>
        <dbReference type="Proteomes" id="UP000487350"/>
    </source>
</evidence>
<dbReference type="EMBL" id="WJBU01000015">
    <property type="protein sequence ID" value="MRD48731.1"/>
    <property type="molecule type" value="Genomic_DNA"/>
</dbReference>
<dbReference type="CDD" id="cd03788">
    <property type="entry name" value="GT20_TPS"/>
    <property type="match status" value="1"/>
</dbReference>
<dbReference type="OrthoDB" id="9815690at2"/>
<dbReference type="InterPro" id="IPR012766">
    <property type="entry name" value="Trehalose_OtsA"/>
</dbReference>
<evidence type="ECO:0000256" key="7">
    <source>
        <dbReference type="ARBA" id="ARBA00022679"/>
    </source>
</evidence>
<evidence type="ECO:0000313" key="10">
    <source>
        <dbReference type="EMBL" id="MRD48731.1"/>
    </source>
</evidence>
<evidence type="ECO:0000256" key="8">
    <source>
        <dbReference type="ARBA" id="ARBA00048039"/>
    </source>
</evidence>
<evidence type="ECO:0000256" key="4">
    <source>
        <dbReference type="ARBA" id="ARBA00012538"/>
    </source>
</evidence>
<protein>
    <recommendedName>
        <fullName evidence="5 9">Trehalose-6-phosphate synthase</fullName>
        <ecNumber evidence="4 9">2.4.1.15</ecNumber>
    </recommendedName>
    <alternativeName>
        <fullName evidence="9">Osmoregulatory trehalose synthesis protein A</fullName>
    </alternativeName>
    <alternativeName>
        <fullName evidence="9">UDP-glucose-glucosephosphate glucosyltransferase</fullName>
    </alternativeName>
</protein>
<evidence type="ECO:0000256" key="1">
    <source>
        <dbReference type="ARBA" id="ARBA00005199"/>
    </source>
</evidence>
<dbReference type="PANTHER" id="PTHR10788:SF106">
    <property type="entry name" value="BCDNA.GH08860"/>
    <property type="match status" value="1"/>
</dbReference>
<dbReference type="AlphaFoldDB" id="A0A844BE32"/>
<evidence type="ECO:0000256" key="3">
    <source>
        <dbReference type="ARBA" id="ARBA00011881"/>
    </source>
</evidence>
<dbReference type="Pfam" id="PF00982">
    <property type="entry name" value="Glyco_transf_20"/>
    <property type="match status" value="1"/>
</dbReference>
<evidence type="ECO:0000256" key="2">
    <source>
        <dbReference type="ARBA" id="ARBA00008799"/>
    </source>
</evidence>
<reference evidence="10 11" key="1">
    <citation type="submission" date="2019-11" db="EMBL/GenBank/DDBJ databases">
        <title>Caenimonas koreensis gen. nov., sp. nov., isolated from activated sludge.</title>
        <authorList>
            <person name="Seung H.R."/>
        </authorList>
    </citation>
    <scope>NUCLEOTIDE SEQUENCE [LARGE SCALE GENOMIC DNA]</scope>
    <source>
        <strain evidence="10 11">EMB320</strain>
    </source>
</reference>
<dbReference type="RefSeq" id="WP_153586053.1">
    <property type="nucleotide sequence ID" value="NZ_WJBU01000015.1"/>
</dbReference>
<proteinExistence type="inferred from homology"/>
<name>A0A844BE32_9BURK</name>
<dbReference type="InterPro" id="IPR001830">
    <property type="entry name" value="Glyco_trans_20"/>
</dbReference>
<keyword evidence="6 9" id="KW-0328">Glycosyltransferase</keyword>
<dbReference type="EC" id="2.4.1.15" evidence="4 9"/>
<comment type="caution">
    <text evidence="10">The sequence shown here is derived from an EMBL/GenBank/DDBJ whole genome shotgun (WGS) entry which is preliminary data.</text>
</comment>
<keyword evidence="11" id="KW-1185">Reference proteome</keyword>
<dbReference type="GO" id="GO:0005992">
    <property type="term" value="P:trehalose biosynthetic process"/>
    <property type="evidence" value="ECO:0007669"/>
    <property type="project" value="UniProtKB-UniRule"/>
</dbReference>
<dbReference type="PANTHER" id="PTHR10788">
    <property type="entry name" value="TREHALOSE-6-PHOSPHATE SYNTHASE"/>
    <property type="match status" value="1"/>
</dbReference>